<reference evidence="2" key="1">
    <citation type="submission" date="2021-08" db="EMBL/GenBank/DDBJ databases">
        <title>Chromosome-Level Trichoderma cornu-damae using Hi-C Data.</title>
        <authorList>
            <person name="Kim C.S."/>
        </authorList>
    </citation>
    <scope>NUCLEOTIDE SEQUENCE</scope>
    <source>
        <strain evidence="2">KA19-0412C</strain>
    </source>
</reference>
<proteinExistence type="predicted"/>
<organism evidence="2 3">
    <name type="scientific">Trichoderma cornu-damae</name>
    <dbReference type="NCBI Taxonomy" id="654480"/>
    <lineage>
        <taxon>Eukaryota</taxon>
        <taxon>Fungi</taxon>
        <taxon>Dikarya</taxon>
        <taxon>Ascomycota</taxon>
        <taxon>Pezizomycotina</taxon>
        <taxon>Sordariomycetes</taxon>
        <taxon>Hypocreomycetidae</taxon>
        <taxon>Hypocreales</taxon>
        <taxon>Hypocreaceae</taxon>
        <taxon>Trichoderma</taxon>
    </lineage>
</organism>
<dbReference type="AlphaFoldDB" id="A0A9P8QGS2"/>
<dbReference type="EMBL" id="JAIWOZ010000005">
    <property type="protein sequence ID" value="KAH6604574.1"/>
    <property type="molecule type" value="Genomic_DNA"/>
</dbReference>
<feature type="region of interest" description="Disordered" evidence="1">
    <location>
        <begin position="90"/>
        <end position="128"/>
    </location>
</feature>
<comment type="caution">
    <text evidence="2">The sequence shown here is derived from an EMBL/GenBank/DDBJ whole genome shotgun (WGS) entry which is preliminary data.</text>
</comment>
<dbReference type="Proteomes" id="UP000827724">
    <property type="component" value="Unassembled WGS sequence"/>
</dbReference>
<protein>
    <submittedName>
        <fullName evidence="2">Uncharacterized protein</fullName>
    </submittedName>
</protein>
<accession>A0A9P8QGS2</accession>
<sequence length="128" mass="14590">MSSPDPQLIKEALLAELGRCRQDELPLSDQAKRPTYQPVRGFGTSHFPQARKEKLESKWCDEESQQMEGLELGNSRPWAKIANDYMAHHAVESGNQSRKNFRHPQGPFADQTVKGCQQRFRTDVSSFS</sequence>
<evidence type="ECO:0000313" key="3">
    <source>
        <dbReference type="Proteomes" id="UP000827724"/>
    </source>
</evidence>
<gene>
    <name evidence="2" type="ORF">Trco_006281</name>
</gene>
<dbReference type="OrthoDB" id="5143322at2759"/>
<feature type="compositionally biased region" description="Basic and acidic residues" evidence="1">
    <location>
        <begin position="50"/>
        <end position="61"/>
    </location>
</feature>
<evidence type="ECO:0000313" key="2">
    <source>
        <dbReference type="EMBL" id="KAH6604574.1"/>
    </source>
</evidence>
<evidence type="ECO:0000256" key="1">
    <source>
        <dbReference type="SAM" id="MobiDB-lite"/>
    </source>
</evidence>
<name>A0A9P8QGS2_9HYPO</name>
<keyword evidence="3" id="KW-1185">Reference proteome</keyword>
<feature type="region of interest" description="Disordered" evidence="1">
    <location>
        <begin position="25"/>
        <end position="75"/>
    </location>
</feature>